<proteinExistence type="predicted"/>
<reference evidence="1 2" key="1">
    <citation type="submission" date="2015-01" db="EMBL/GenBank/DDBJ databases">
        <title>Vibrio sp. C1 JCM 19231 whole genome shotgun sequence.</title>
        <authorList>
            <person name="Sawabe T."/>
            <person name="Meirelles P."/>
            <person name="Feng G."/>
            <person name="Sayaka M."/>
            <person name="Hattori M."/>
            <person name="Ohkuma M."/>
        </authorList>
    </citation>
    <scope>NUCLEOTIDE SEQUENCE [LARGE SCALE GENOMIC DNA]</scope>
    <source>
        <strain evidence="2">JCM 19231</strain>
    </source>
</reference>
<protein>
    <submittedName>
        <fullName evidence="1">Uncharacterized protein</fullName>
    </submittedName>
</protein>
<dbReference type="EMBL" id="BBRZ01000006">
    <property type="protein sequence ID" value="GAM54717.1"/>
    <property type="molecule type" value="Genomic_DNA"/>
</dbReference>
<organism evidence="1 2">
    <name type="scientific">Vibrio ishigakensis</name>
    <dbReference type="NCBI Taxonomy" id="1481914"/>
    <lineage>
        <taxon>Bacteria</taxon>
        <taxon>Pseudomonadati</taxon>
        <taxon>Pseudomonadota</taxon>
        <taxon>Gammaproteobacteria</taxon>
        <taxon>Vibrionales</taxon>
        <taxon>Vibrionaceae</taxon>
        <taxon>Vibrio</taxon>
    </lineage>
</organism>
<name>A0A0B8NQX5_9VIBR</name>
<dbReference type="AlphaFoldDB" id="A0A0B8NQX5"/>
<keyword evidence="2" id="KW-1185">Reference proteome</keyword>
<evidence type="ECO:0000313" key="2">
    <source>
        <dbReference type="Proteomes" id="UP000031671"/>
    </source>
</evidence>
<evidence type="ECO:0000313" key="1">
    <source>
        <dbReference type="EMBL" id="GAM54717.1"/>
    </source>
</evidence>
<sequence>MDKLNKKIQAASHSGAKLSLERSDGRFVVIKRIYDSFDRAEKSLKKQVDFSDIRTGAYKICSIPISSVIRESGYLEFTMPFVDGIGGDVITYKGNKSVADSLRVTLNGYLLDTLARGKEEAISGEKFTHKLLDIQSKYFGDSPVVLQAIDKALELSKQDFIFPIGYCHGDLTLSNIKVTQDNKLYLFDFLDGFIETPLQDVVKLKQDFDCGWSFRHEKQSLALKGRMFCESAYPDMITTISRLYEKEIELLELVNLLRIAPYIKESDKVTQDWLDKSLSKNIEN</sequence>
<gene>
    <name evidence="1" type="ORF">JCM19231_3805</name>
</gene>
<dbReference type="InterPro" id="IPR011009">
    <property type="entry name" value="Kinase-like_dom_sf"/>
</dbReference>
<dbReference type="SUPFAM" id="SSF56112">
    <property type="entry name" value="Protein kinase-like (PK-like)"/>
    <property type="match status" value="1"/>
</dbReference>
<reference evidence="1 2" key="2">
    <citation type="submission" date="2015-01" db="EMBL/GenBank/DDBJ databases">
        <authorList>
            <consortium name="NBRP consortium"/>
            <person name="Sawabe T."/>
            <person name="Meirelles P."/>
            <person name="Feng G."/>
            <person name="Sayaka M."/>
            <person name="Hattori M."/>
            <person name="Ohkuma M."/>
        </authorList>
    </citation>
    <scope>NUCLEOTIDE SEQUENCE [LARGE SCALE GENOMIC DNA]</scope>
    <source>
        <strain evidence="2">JCM 19231</strain>
    </source>
</reference>
<dbReference type="Proteomes" id="UP000031671">
    <property type="component" value="Unassembled WGS sequence"/>
</dbReference>
<comment type="caution">
    <text evidence="1">The sequence shown here is derived from an EMBL/GenBank/DDBJ whole genome shotgun (WGS) entry which is preliminary data.</text>
</comment>
<dbReference type="RefSeq" id="WP_261834511.1">
    <property type="nucleotide sequence ID" value="NZ_AP024881.1"/>
</dbReference>
<accession>A0A0B8NQX5</accession>